<dbReference type="STRING" id="13035.Dacsa_2359"/>
<organism evidence="2 3">
    <name type="scientific">Dactylococcopsis salina (strain PCC 8305)</name>
    <name type="common">Myxobactron salinum</name>
    <dbReference type="NCBI Taxonomy" id="13035"/>
    <lineage>
        <taxon>Bacteria</taxon>
        <taxon>Bacillati</taxon>
        <taxon>Cyanobacteriota</taxon>
        <taxon>Cyanophyceae</taxon>
        <taxon>Nodosilineales</taxon>
        <taxon>Cymatolegaceae</taxon>
        <taxon>Dactylococcopsis</taxon>
    </lineage>
</organism>
<dbReference type="EMBL" id="CP003944">
    <property type="protein sequence ID" value="AFZ50969.1"/>
    <property type="molecule type" value="Genomic_DNA"/>
</dbReference>
<dbReference type="AlphaFoldDB" id="K9YVP6"/>
<keyword evidence="1" id="KW-0732">Signal</keyword>
<evidence type="ECO:0000313" key="3">
    <source>
        <dbReference type="Proteomes" id="UP000010482"/>
    </source>
</evidence>
<sequence length="101" mass="10833">MTTIEQKLKGWGLGLSLAVMGITSPVAALPPPEDTPEAVLRTKIILDARSSIDGKPLTAAESANLQAALAESPYPPQLSPEVQNVIFLLQIRQMLQILTPF</sequence>
<keyword evidence="3" id="KW-1185">Reference proteome</keyword>
<dbReference type="KEGG" id="dsl:Dacsa_2359"/>
<dbReference type="PATRIC" id="fig|13035.3.peg.2678"/>
<dbReference type="HOGENOM" id="CLU_163891_0_0_3"/>
<feature type="signal peptide" evidence="1">
    <location>
        <begin position="1"/>
        <end position="28"/>
    </location>
</feature>
<dbReference type="Proteomes" id="UP000010482">
    <property type="component" value="Chromosome"/>
</dbReference>
<reference evidence="2" key="1">
    <citation type="submission" date="2012-04" db="EMBL/GenBank/DDBJ databases">
        <title>Finished genome of Dactylococcopsis salina PCC 8305.</title>
        <authorList>
            <consortium name="US DOE Joint Genome Institute"/>
            <person name="Gugger M."/>
            <person name="Coursin T."/>
            <person name="Rippka R."/>
            <person name="Tandeau De Marsac N."/>
            <person name="Huntemann M."/>
            <person name="Wei C.-L."/>
            <person name="Han J."/>
            <person name="Detter J.C."/>
            <person name="Han C."/>
            <person name="Tapia R."/>
            <person name="Daligault H."/>
            <person name="Chen A."/>
            <person name="Krypides N."/>
            <person name="Mavromatis K."/>
            <person name="Markowitz V."/>
            <person name="Szeto E."/>
            <person name="Ivanova N."/>
            <person name="Ovchinnikova G."/>
            <person name="Pagani I."/>
            <person name="Pati A."/>
            <person name="Goodwin L."/>
            <person name="Peters L."/>
            <person name="Pitluck S."/>
            <person name="Woyke T."/>
            <person name="Kerfeld C."/>
        </authorList>
    </citation>
    <scope>NUCLEOTIDE SEQUENCE [LARGE SCALE GENOMIC DNA]</scope>
    <source>
        <strain evidence="2">PCC 8305</strain>
    </source>
</reference>
<name>K9YVP6_DACS8</name>
<dbReference type="eggNOG" id="ENOG5032Y9E">
    <property type="taxonomic scope" value="Bacteria"/>
</dbReference>
<proteinExistence type="predicted"/>
<evidence type="ECO:0000256" key="1">
    <source>
        <dbReference type="SAM" id="SignalP"/>
    </source>
</evidence>
<protein>
    <recommendedName>
        <fullName evidence="4">Glutathione S-transferase</fullName>
    </recommendedName>
</protein>
<accession>K9YVP6</accession>
<dbReference type="RefSeq" id="WP_015229960.1">
    <property type="nucleotide sequence ID" value="NC_019780.1"/>
</dbReference>
<gene>
    <name evidence="2" type="ORF">Dacsa_2359</name>
</gene>
<evidence type="ECO:0000313" key="2">
    <source>
        <dbReference type="EMBL" id="AFZ50969.1"/>
    </source>
</evidence>
<feature type="chain" id="PRO_5003938965" description="Glutathione S-transferase" evidence="1">
    <location>
        <begin position="29"/>
        <end position="101"/>
    </location>
</feature>
<evidence type="ECO:0008006" key="4">
    <source>
        <dbReference type="Google" id="ProtNLM"/>
    </source>
</evidence>